<evidence type="ECO:0000256" key="1">
    <source>
        <dbReference type="SAM" id="Phobius"/>
    </source>
</evidence>
<evidence type="ECO:0000313" key="2">
    <source>
        <dbReference type="EMBL" id="MZR14158.1"/>
    </source>
</evidence>
<dbReference type="InterPro" id="IPR018687">
    <property type="entry name" value="DUF2177_membr"/>
</dbReference>
<feature type="transmembrane region" description="Helical" evidence="1">
    <location>
        <begin position="110"/>
        <end position="131"/>
    </location>
</feature>
<dbReference type="AlphaFoldDB" id="A0A845M6J8"/>
<reference evidence="2 3" key="1">
    <citation type="submission" date="2019-12" db="EMBL/GenBank/DDBJ databases">
        <title>Maritimibacter sp. nov. sp. isolated from sea sand.</title>
        <authorList>
            <person name="Kim J."/>
            <person name="Jeong S.E."/>
            <person name="Jung H.S."/>
            <person name="Jeon C.O."/>
        </authorList>
    </citation>
    <scope>NUCLEOTIDE SEQUENCE [LARGE SCALE GENOMIC DNA]</scope>
    <source>
        <strain evidence="2 3">DP07</strain>
    </source>
</reference>
<keyword evidence="1" id="KW-0472">Membrane</keyword>
<sequence length="132" mass="14448">MQTIVLYLVTAVMFLGIDAVMLNRVMKPLFESHLGDWLQMPIRIAPAAVFYLFYVAGLVWLISLPALKSDTPVQALIGGAVVGAMAYGTYEFTNYATLKLWAPQMVATDVIWGTVLTGFTAWAGVMITRAVT</sequence>
<keyword evidence="1" id="KW-1133">Transmembrane helix</keyword>
<evidence type="ECO:0000313" key="3">
    <source>
        <dbReference type="Proteomes" id="UP000467322"/>
    </source>
</evidence>
<comment type="caution">
    <text evidence="2">The sequence shown here is derived from an EMBL/GenBank/DDBJ whole genome shotgun (WGS) entry which is preliminary data.</text>
</comment>
<feature type="transmembrane region" description="Helical" evidence="1">
    <location>
        <begin position="43"/>
        <end position="61"/>
    </location>
</feature>
<feature type="transmembrane region" description="Helical" evidence="1">
    <location>
        <begin position="73"/>
        <end position="90"/>
    </location>
</feature>
<dbReference type="Pfam" id="PF09945">
    <property type="entry name" value="DUF2177"/>
    <property type="match status" value="1"/>
</dbReference>
<gene>
    <name evidence="2" type="ORF">GQE99_14135</name>
</gene>
<accession>A0A845M6J8</accession>
<name>A0A845M6J8_9RHOB</name>
<dbReference type="RefSeq" id="WP_161352275.1">
    <property type="nucleotide sequence ID" value="NZ_WTUX01000017.1"/>
</dbReference>
<keyword evidence="1" id="KW-0812">Transmembrane</keyword>
<proteinExistence type="predicted"/>
<protein>
    <submittedName>
        <fullName evidence="2">DUF2177 family protein</fullName>
    </submittedName>
</protein>
<organism evidence="2 3">
    <name type="scientific">Maritimibacter harenae</name>
    <dbReference type="NCBI Taxonomy" id="2606218"/>
    <lineage>
        <taxon>Bacteria</taxon>
        <taxon>Pseudomonadati</taxon>
        <taxon>Pseudomonadota</taxon>
        <taxon>Alphaproteobacteria</taxon>
        <taxon>Rhodobacterales</taxon>
        <taxon>Roseobacteraceae</taxon>
        <taxon>Maritimibacter</taxon>
    </lineage>
</organism>
<dbReference type="EMBL" id="WTUX01000017">
    <property type="protein sequence ID" value="MZR14158.1"/>
    <property type="molecule type" value="Genomic_DNA"/>
</dbReference>
<keyword evidence="3" id="KW-1185">Reference proteome</keyword>
<dbReference type="Proteomes" id="UP000467322">
    <property type="component" value="Unassembled WGS sequence"/>
</dbReference>